<evidence type="ECO:0000259" key="2">
    <source>
        <dbReference type="Pfam" id="PF00266"/>
    </source>
</evidence>
<keyword evidence="4" id="KW-1185">Reference proteome</keyword>
<evidence type="ECO:0000313" key="4">
    <source>
        <dbReference type="Proteomes" id="UP000287996"/>
    </source>
</evidence>
<organism evidence="3 4">
    <name type="scientific">Idiomarina tyrosinivorans</name>
    <dbReference type="NCBI Taxonomy" id="1445662"/>
    <lineage>
        <taxon>Bacteria</taxon>
        <taxon>Pseudomonadati</taxon>
        <taxon>Pseudomonadota</taxon>
        <taxon>Gammaproteobacteria</taxon>
        <taxon>Alteromonadales</taxon>
        <taxon>Idiomarinaceae</taxon>
        <taxon>Idiomarina</taxon>
    </lineage>
</organism>
<protein>
    <recommendedName>
        <fullName evidence="2">Aminotransferase class V domain-containing protein</fullName>
    </recommendedName>
</protein>
<dbReference type="Pfam" id="PF00266">
    <property type="entry name" value="Aminotran_5"/>
    <property type="match status" value="1"/>
</dbReference>
<dbReference type="OrthoDB" id="9808002at2"/>
<dbReference type="InterPro" id="IPR015421">
    <property type="entry name" value="PyrdxlP-dep_Trfase_major"/>
</dbReference>
<proteinExistence type="predicted"/>
<accession>A0A432ZL80</accession>
<dbReference type="Gene3D" id="3.90.1150.10">
    <property type="entry name" value="Aspartate Aminotransferase, domain 1"/>
    <property type="match status" value="1"/>
</dbReference>
<name>A0A432ZL80_9GAMM</name>
<dbReference type="InterPro" id="IPR000192">
    <property type="entry name" value="Aminotrans_V_dom"/>
</dbReference>
<dbReference type="RefSeq" id="WP_126842538.1">
    <property type="nucleotide sequence ID" value="NZ_PIQH01000010.1"/>
</dbReference>
<dbReference type="EMBL" id="PIQH01000010">
    <property type="protein sequence ID" value="RUO78757.1"/>
    <property type="molecule type" value="Genomic_DNA"/>
</dbReference>
<dbReference type="InterPro" id="IPR015422">
    <property type="entry name" value="PyrdxlP-dep_Trfase_small"/>
</dbReference>
<evidence type="ECO:0000256" key="1">
    <source>
        <dbReference type="ARBA" id="ARBA00022898"/>
    </source>
</evidence>
<dbReference type="InterPro" id="IPR015424">
    <property type="entry name" value="PyrdxlP-dep_Trfase"/>
</dbReference>
<sequence>MSFPFQTNHPTIKYFDTAATCQLPESVIAAQHAYWEHAHANAHRGSHQLASAATDVWEGCRQQVATHLQVEMENISLQTSSTQALNLLALGLEGTVSAGQNVVVSAAEHHANWLPWQRLCQRRGAEFRVIPVAADTGELRNPTAYIDSNTALVAVSAASNVSGVVFDLAPLLSRASAAGAVTIVDGAQLAAHLDNGIATENVDAWVFSGHKCYGPTGIAGLYLSARMQRRLVPVILGGGMVESVTTDSFQAVSDIRRFEAGTPNVVAAAGLTAALQWLAKQPKQQQRLHGFRQQLYDAINNIAGSHILAPTAQHTLPLLSATFAGVHPQELAWALDQQGFAVRAGSHCAQPLMQHWQLSGCIRIAPGLHNSADEVSALAAALSVVVDILRG</sequence>
<dbReference type="PANTHER" id="PTHR43586:SF8">
    <property type="entry name" value="CYSTEINE DESULFURASE 1, CHLOROPLASTIC"/>
    <property type="match status" value="1"/>
</dbReference>
<dbReference type="Proteomes" id="UP000287996">
    <property type="component" value="Unassembled WGS sequence"/>
</dbReference>
<comment type="caution">
    <text evidence="3">The sequence shown here is derived from an EMBL/GenBank/DDBJ whole genome shotgun (WGS) entry which is preliminary data.</text>
</comment>
<gene>
    <name evidence="3" type="ORF">CWI84_10480</name>
</gene>
<feature type="domain" description="Aminotransferase class V" evidence="2">
    <location>
        <begin position="14"/>
        <end position="378"/>
    </location>
</feature>
<evidence type="ECO:0000313" key="3">
    <source>
        <dbReference type="EMBL" id="RUO78757.1"/>
    </source>
</evidence>
<dbReference type="PANTHER" id="PTHR43586">
    <property type="entry name" value="CYSTEINE DESULFURASE"/>
    <property type="match status" value="1"/>
</dbReference>
<keyword evidence="1" id="KW-0663">Pyridoxal phosphate</keyword>
<dbReference type="Gene3D" id="3.40.640.10">
    <property type="entry name" value="Type I PLP-dependent aspartate aminotransferase-like (Major domain)"/>
    <property type="match status" value="1"/>
</dbReference>
<reference evidence="3 4" key="1">
    <citation type="journal article" date="2011" name="Front. Microbiol.">
        <title>Genomic signatures of strain selection and enhancement in Bacillus atrophaeus var. globigii, a historical biowarfare simulant.</title>
        <authorList>
            <person name="Gibbons H.S."/>
            <person name="Broomall S.M."/>
            <person name="McNew L.A."/>
            <person name="Daligault H."/>
            <person name="Chapman C."/>
            <person name="Bruce D."/>
            <person name="Karavis M."/>
            <person name="Krepps M."/>
            <person name="McGregor P.A."/>
            <person name="Hong C."/>
            <person name="Park K.H."/>
            <person name="Akmal A."/>
            <person name="Feldman A."/>
            <person name="Lin J.S."/>
            <person name="Chang W.E."/>
            <person name="Higgs B.W."/>
            <person name="Demirev P."/>
            <person name="Lindquist J."/>
            <person name="Liem A."/>
            <person name="Fochler E."/>
            <person name="Read T.D."/>
            <person name="Tapia R."/>
            <person name="Johnson S."/>
            <person name="Bishop-Lilly K.A."/>
            <person name="Detter C."/>
            <person name="Han C."/>
            <person name="Sozhamannan S."/>
            <person name="Rosenzweig C.N."/>
            <person name="Skowronski E.W."/>
        </authorList>
    </citation>
    <scope>NUCLEOTIDE SEQUENCE [LARGE SCALE GENOMIC DNA]</scope>
    <source>
        <strain evidence="3 4">CC-PW-9</strain>
    </source>
</reference>
<dbReference type="SUPFAM" id="SSF53383">
    <property type="entry name" value="PLP-dependent transferases"/>
    <property type="match status" value="1"/>
</dbReference>
<dbReference type="AlphaFoldDB" id="A0A432ZL80"/>